<accession>A0AAV4VU21</accession>
<comment type="caution">
    <text evidence="2">The sequence shown here is derived from an EMBL/GenBank/DDBJ whole genome shotgun (WGS) entry which is preliminary data.</text>
</comment>
<gene>
    <name evidence="2" type="ORF">CDAR_305701</name>
</gene>
<keyword evidence="3" id="KW-1185">Reference proteome</keyword>
<protein>
    <submittedName>
        <fullName evidence="2">Uncharacterized protein</fullName>
    </submittedName>
</protein>
<sequence>MRMTKQRRARRYLCIYQVYDSHELCQPEICSRSEVSTACRFCGFFSIPHLSAVLQTLSSSRRKSLEQSRIGSQPSRSSLGKAA</sequence>
<evidence type="ECO:0000313" key="3">
    <source>
        <dbReference type="Proteomes" id="UP001054837"/>
    </source>
</evidence>
<dbReference type="EMBL" id="BPLQ01013528">
    <property type="protein sequence ID" value="GIY72840.1"/>
    <property type="molecule type" value="Genomic_DNA"/>
</dbReference>
<dbReference type="Proteomes" id="UP001054837">
    <property type="component" value="Unassembled WGS sequence"/>
</dbReference>
<name>A0AAV4VU21_9ARAC</name>
<feature type="region of interest" description="Disordered" evidence="1">
    <location>
        <begin position="61"/>
        <end position="83"/>
    </location>
</feature>
<organism evidence="2 3">
    <name type="scientific">Caerostris darwini</name>
    <dbReference type="NCBI Taxonomy" id="1538125"/>
    <lineage>
        <taxon>Eukaryota</taxon>
        <taxon>Metazoa</taxon>
        <taxon>Ecdysozoa</taxon>
        <taxon>Arthropoda</taxon>
        <taxon>Chelicerata</taxon>
        <taxon>Arachnida</taxon>
        <taxon>Araneae</taxon>
        <taxon>Araneomorphae</taxon>
        <taxon>Entelegynae</taxon>
        <taxon>Araneoidea</taxon>
        <taxon>Araneidae</taxon>
        <taxon>Caerostris</taxon>
    </lineage>
</organism>
<dbReference type="AlphaFoldDB" id="A0AAV4VU21"/>
<feature type="compositionally biased region" description="Polar residues" evidence="1">
    <location>
        <begin position="67"/>
        <end position="83"/>
    </location>
</feature>
<reference evidence="2 3" key="1">
    <citation type="submission" date="2021-06" db="EMBL/GenBank/DDBJ databases">
        <title>Caerostris darwini draft genome.</title>
        <authorList>
            <person name="Kono N."/>
            <person name="Arakawa K."/>
        </authorList>
    </citation>
    <scope>NUCLEOTIDE SEQUENCE [LARGE SCALE GENOMIC DNA]</scope>
</reference>
<proteinExistence type="predicted"/>
<evidence type="ECO:0000313" key="2">
    <source>
        <dbReference type="EMBL" id="GIY72840.1"/>
    </source>
</evidence>
<evidence type="ECO:0000256" key="1">
    <source>
        <dbReference type="SAM" id="MobiDB-lite"/>
    </source>
</evidence>